<proteinExistence type="predicted"/>
<comment type="caution">
    <text evidence="1">The sequence shown here is derived from an EMBL/GenBank/DDBJ whole genome shotgun (WGS) entry which is preliminary data.</text>
</comment>
<accession>A0AAE1DI85</accession>
<organism evidence="1 2">
    <name type="scientific">Elysia crispata</name>
    <name type="common">lettuce slug</name>
    <dbReference type="NCBI Taxonomy" id="231223"/>
    <lineage>
        <taxon>Eukaryota</taxon>
        <taxon>Metazoa</taxon>
        <taxon>Spiralia</taxon>
        <taxon>Lophotrochozoa</taxon>
        <taxon>Mollusca</taxon>
        <taxon>Gastropoda</taxon>
        <taxon>Heterobranchia</taxon>
        <taxon>Euthyneura</taxon>
        <taxon>Panpulmonata</taxon>
        <taxon>Sacoglossa</taxon>
        <taxon>Placobranchoidea</taxon>
        <taxon>Plakobranchidae</taxon>
        <taxon>Elysia</taxon>
    </lineage>
</organism>
<reference evidence="1" key="1">
    <citation type="journal article" date="2023" name="G3 (Bethesda)">
        <title>A reference genome for the long-term kleptoplast-retaining sea slug Elysia crispata morphotype clarki.</title>
        <authorList>
            <person name="Eastman K.E."/>
            <person name="Pendleton A.L."/>
            <person name="Shaikh M.A."/>
            <person name="Suttiyut T."/>
            <person name="Ogas R."/>
            <person name="Tomko P."/>
            <person name="Gavelis G."/>
            <person name="Widhalm J.R."/>
            <person name="Wisecaver J.H."/>
        </authorList>
    </citation>
    <scope>NUCLEOTIDE SEQUENCE</scope>
    <source>
        <strain evidence="1">ECLA1</strain>
    </source>
</reference>
<evidence type="ECO:0000313" key="1">
    <source>
        <dbReference type="EMBL" id="KAK3771482.1"/>
    </source>
</evidence>
<keyword evidence="2" id="KW-1185">Reference proteome</keyword>
<protein>
    <submittedName>
        <fullName evidence="1">Uncharacterized protein</fullName>
    </submittedName>
</protein>
<dbReference type="EMBL" id="JAWDGP010003737">
    <property type="protein sequence ID" value="KAK3771482.1"/>
    <property type="molecule type" value="Genomic_DNA"/>
</dbReference>
<evidence type="ECO:0000313" key="2">
    <source>
        <dbReference type="Proteomes" id="UP001283361"/>
    </source>
</evidence>
<dbReference type="AlphaFoldDB" id="A0AAE1DI85"/>
<gene>
    <name evidence="1" type="ORF">RRG08_065411</name>
</gene>
<sequence length="107" mass="11818">MSEKEQIRNDFLARVVDADIMKKLTVLTKVSPCQSPALKYVSAAPFLPTVILAEVVQRLWERMSLLAQSNLKFKLTTIPCTRSSKTCGTWGPHLSGDLSLPLLASIC</sequence>
<name>A0AAE1DI85_9GAST</name>
<dbReference type="Proteomes" id="UP001283361">
    <property type="component" value="Unassembled WGS sequence"/>
</dbReference>